<dbReference type="Proteomes" id="UP000228380">
    <property type="component" value="Unplaced"/>
</dbReference>
<dbReference type="Pfam" id="PF04434">
    <property type="entry name" value="SWIM"/>
    <property type="match status" value="1"/>
</dbReference>
<dbReference type="AlphaFoldDB" id="A0A8B7CB42"/>
<proteinExistence type="inferred from homology"/>
<reference evidence="10" key="1">
    <citation type="submission" date="2025-08" db="UniProtKB">
        <authorList>
            <consortium name="RefSeq"/>
        </authorList>
    </citation>
    <scope>IDENTIFICATION</scope>
    <source>
        <tissue evidence="10">Young leaves</tissue>
    </source>
</reference>
<dbReference type="Pfam" id="PF03101">
    <property type="entry name" value="FAR1"/>
    <property type="match status" value="1"/>
</dbReference>
<dbReference type="SMART" id="SM00575">
    <property type="entry name" value="ZnF_PMZ"/>
    <property type="match status" value="1"/>
</dbReference>
<dbReference type="PROSITE" id="PS50076">
    <property type="entry name" value="DNAJ_2"/>
    <property type="match status" value="1"/>
</dbReference>
<dbReference type="InterPro" id="IPR018253">
    <property type="entry name" value="DnaJ_domain_CS"/>
</dbReference>
<dbReference type="PANTHER" id="PTHR31669">
    <property type="entry name" value="PROTEIN FAR1-RELATED SEQUENCE 10-RELATED"/>
    <property type="match status" value="1"/>
</dbReference>
<dbReference type="InterPro" id="IPR001623">
    <property type="entry name" value="DnaJ_domain"/>
</dbReference>
<dbReference type="PROSITE" id="PS50966">
    <property type="entry name" value="ZF_SWIM"/>
    <property type="match status" value="1"/>
</dbReference>
<feature type="domain" description="SWIM-type" evidence="8">
    <location>
        <begin position="640"/>
        <end position="676"/>
    </location>
</feature>
<dbReference type="InterPro" id="IPR004330">
    <property type="entry name" value="FAR1_DNA_bnd_dom"/>
</dbReference>
<dbReference type="GeneID" id="103711237"/>
<dbReference type="GO" id="GO:0005634">
    <property type="term" value="C:nucleus"/>
    <property type="evidence" value="ECO:0007669"/>
    <property type="project" value="UniProtKB-SubCell"/>
</dbReference>
<evidence type="ECO:0000259" key="7">
    <source>
        <dbReference type="PROSITE" id="PS50076"/>
    </source>
</evidence>
<dbReference type="GO" id="GO:0005783">
    <property type="term" value="C:endoplasmic reticulum"/>
    <property type="evidence" value="ECO:0007669"/>
    <property type="project" value="UniProtKB-ARBA"/>
</dbReference>
<keyword evidence="4 6" id="KW-0862">Zinc</keyword>
<dbReference type="InterPro" id="IPR007527">
    <property type="entry name" value="Znf_SWIM"/>
</dbReference>
<evidence type="ECO:0000313" key="9">
    <source>
        <dbReference type="Proteomes" id="UP000228380"/>
    </source>
</evidence>
<organism evidence="9 10">
    <name type="scientific">Phoenix dactylifera</name>
    <name type="common">Date palm</name>
    <dbReference type="NCBI Taxonomy" id="42345"/>
    <lineage>
        <taxon>Eukaryota</taxon>
        <taxon>Viridiplantae</taxon>
        <taxon>Streptophyta</taxon>
        <taxon>Embryophyta</taxon>
        <taxon>Tracheophyta</taxon>
        <taxon>Spermatophyta</taxon>
        <taxon>Magnoliopsida</taxon>
        <taxon>Liliopsida</taxon>
        <taxon>Arecaceae</taxon>
        <taxon>Coryphoideae</taxon>
        <taxon>Phoeniceae</taxon>
        <taxon>Phoenix</taxon>
    </lineage>
</organism>
<keyword evidence="2 6" id="KW-0479">Metal-binding</keyword>
<evidence type="ECO:0000256" key="4">
    <source>
        <dbReference type="ARBA" id="ARBA00022833"/>
    </source>
</evidence>
<dbReference type="InterPro" id="IPR018289">
    <property type="entry name" value="MULE_transposase_dom"/>
</dbReference>
<dbReference type="InterPro" id="IPR006564">
    <property type="entry name" value="Znf_PMZ"/>
</dbReference>
<dbReference type="Pfam" id="PF26175">
    <property type="entry name" value="HTH_FAR1"/>
    <property type="match status" value="1"/>
</dbReference>
<dbReference type="Pfam" id="PF10551">
    <property type="entry name" value="MULE"/>
    <property type="match status" value="1"/>
</dbReference>
<evidence type="ECO:0000313" key="10">
    <source>
        <dbReference type="RefSeq" id="XP_008795528.1"/>
    </source>
</evidence>
<comment type="function">
    <text evidence="6">Putative transcription activator involved in regulating light control of development.</text>
</comment>
<dbReference type="SUPFAM" id="SSF46565">
    <property type="entry name" value="Chaperone J-domain"/>
    <property type="match status" value="1"/>
</dbReference>
<evidence type="ECO:0000256" key="1">
    <source>
        <dbReference type="ARBA" id="ARBA00005889"/>
    </source>
</evidence>
<feature type="domain" description="J" evidence="7">
    <location>
        <begin position="12"/>
        <end position="77"/>
    </location>
</feature>
<dbReference type="PRINTS" id="PR00625">
    <property type="entry name" value="JDOMAIN"/>
</dbReference>
<keyword evidence="6" id="KW-0539">Nucleus</keyword>
<keyword evidence="3 5" id="KW-0863">Zinc-finger</keyword>
<dbReference type="InterPro" id="IPR036869">
    <property type="entry name" value="J_dom_sf"/>
</dbReference>
<dbReference type="CDD" id="cd06257">
    <property type="entry name" value="DnaJ"/>
    <property type="match status" value="1"/>
</dbReference>
<gene>
    <name evidence="10" type="primary">LOC103711237</name>
</gene>
<accession>A0A8B7CB42</accession>
<name>A0A8B7CB42_PHODC</name>
<protein>
    <recommendedName>
        <fullName evidence="6">Protein FAR1-RELATED SEQUENCE</fullName>
    </recommendedName>
</protein>
<evidence type="ECO:0000256" key="3">
    <source>
        <dbReference type="ARBA" id="ARBA00022771"/>
    </source>
</evidence>
<dbReference type="InterPro" id="IPR058778">
    <property type="entry name" value="HTH_FAR1-11-like"/>
</dbReference>
<dbReference type="Gene3D" id="1.10.287.110">
    <property type="entry name" value="DnaJ domain"/>
    <property type="match status" value="1"/>
</dbReference>
<dbReference type="PANTHER" id="PTHR31669:SF291">
    <property type="entry name" value="PROTEIN FAR1-RELATED SEQUENCE"/>
    <property type="match status" value="1"/>
</dbReference>
<comment type="similarity">
    <text evidence="1 6">Belongs to the FHY3/FAR1 family.</text>
</comment>
<dbReference type="KEGG" id="pda:103711237"/>
<keyword evidence="9" id="KW-1185">Reference proteome</keyword>
<dbReference type="OrthoDB" id="732171at2759"/>
<evidence type="ECO:0000256" key="5">
    <source>
        <dbReference type="PROSITE-ProRule" id="PRU00325"/>
    </source>
</evidence>
<dbReference type="PROSITE" id="PS00636">
    <property type="entry name" value="DNAJ_1"/>
    <property type="match status" value="1"/>
</dbReference>
<dbReference type="Pfam" id="PF00226">
    <property type="entry name" value="DnaJ"/>
    <property type="match status" value="1"/>
</dbReference>
<evidence type="ECO:0000256" key="6">
    <source>
        <dbReference type="RuleBase" id="RU367018"/>
    </source>
</evidence>
<dbReference type="SMART" id="SM00271">
    <property type="entry name" value="DnaJ"/>
    <property type="match status" value="1"/>
</dbReference>
<evidence type="ECO:0000256" key="2">
    <source>
        <dbReference type="ARBA" id="ARBA00022723"/>
    </source>
</evidence>
<dbReference type="GO" id="GO:0006355">
    <property type="term" value="P:regulation of DNA-templated transcription"/>
    <property type="evidence" value="ECO:0007669"/>
    <property type="project" value="UniProtKB-UniRule"/>
</dbReference>
<dbReference type="InterPro" id="IPR031052">
    <property type="entry name" value="FHY3/FAR1"/>
</dbReference>
<comment type="subcellular location">
    <subcellularLocation>
        <location evidence="6">Nucleus</location>
    </subcellularLocation>
</comment>
<dbReference type="GO" id="GO:0008270">
    <property type="term" value="F:zinc ion binding"/>
    <property type="evidence" value="ECO:0007669"/>
    <property type="project" value="UniProtKB-UniRule"/>
</dbReference>
<dbReference type="RefSeq" id="XP_008795528.1">
    <property type="nucleotide sequence ID" value="XM_008797306.4"/>
</dbReference>
<sequence length="846" mass="96831">MENPSRPAIHRDPYEVLGVSRFCSSLEIKVAYRKLAFRYHPDKNVDNPEASEHFKEVSYSYSILSDPERRRCYDNAGLEAPNLSSSLSIMDKTSENHEDAPDISTDLSPEVVDSIDELPEGTVLTKQTSVNLVPFIGQRFVSQDAAYEFYCSFAKQCGFSIRRHRTRGKDGVGRGITRRDFTCHRGGLPQEKQLDDSKLQRNRKSSRCGCQAYMRIVKRADFDVPEWCVTGFSNVHNHEFLKSNQVHHFPAYCTISADDKSRICMFSKAGISVRQMLRLTELEKGVKLGCLQFTEIDVRNLLQSFKNLDRDHDAIDLLTMCKKIKDEDPNFKYEFKIDGCNRLEHISWSYASSVQLYEAFGDAVVFDTTHRLDAYDMLLGVWIGVDNHGMNCFFGCVLLRDENIQSFSWALKSFLGFTRGKAPQTILTDQNMWLKEATSVEMPNTKHAFCIWRIIAKFSDWFSVLLGSRYDNWKAEFHRLYNMQVVEEFEVEWRKMVNAYALHTNKHIASLYALRTFWALPYLRCYFFAGITSAVYSESISAFTQQFLSAQSQPDNFVEQVAAILDFKDQIGPKQKSQRKLHKIRLKTGSPIESHAATVLTPYAFCKLQEELVLAPQYASFPLEDGSFLVRHHTQMDGGCKVIWAPQEELISCSCHHFEFTGILCRHILRILSTNNCFHIPDDYLPIRWRCINSPLTKCSRTAPREHAERVHLLQAMVSALMAESVESEERLEVASEQVAMVLSRIREFPLSTHGMSDIAYESPSESLIIPEVEETDGIIHSFAAGRTHVSYTLGKLKERQTRDGVEMSRKRRRYPAPYCGQFGHDANDCPMMGTEGLNGDDLGFL</sequence>
<evidence type="ECO:0000259" key="8">
    <source>
        <dbReference type="PROSITE" id="PS50966"/>
    </source>
</evidence>